<name>A0A7U3YLT3_DESPD</name>
<proteinExistence type="predicted"/>
<evidence type="ECO:0000313" key="2">
    <source>
        <dbReference type="Proteomes" id="UP000006365"/>
    </source>
</evidence>
<organism evidence="1 2">
    <name type="scientific">Desulfobulbus propionicus (strain ATCC 33891 / DSM 2032 / VKM B-1956 / 1pr3)</name>
    <dbReference type="NCBI Taxonomy" id="577650"/>
    <lineage>
        <taxon>Bacteria</taxon>
        <taxon>Pseudomonadati</taxon>
        <taxon>Thermodesulfobacteriota</taxon>
        <taxon>Desulfobulbia</taxon>
        <taxon>Desulfobulbales</taxon>
        <taxon>Desulfobulbaceae</taxon>
        <taxon>Desulfobulbus</taxon>
    </lineage>
</organism>
<gene>
    <name evidence="1" type="ordered locus">Despr_1571</name>
</gene>
<dbReference type="SUPFAM" id="SSF117991">
    <property type="entry name" value="YbeD/HP0495-like"/>
    <property type="match status" value="1"/>
</dbReference>
<dbReference type="Pfam" id="PF04359">
    <property type="entry name" value="DUF493"/>
    <property type="match status" value="1"/>
</dbReference>
<accession>A0A7U3YLT3</accession>
<dbReference type="KEGG" id="dpr:Despr_1571"/>
<dbReference type="RefSeq" id="WP_015724266.1">
    <property type="nucleotide sequence ID" value="NC_014972.1"/>
</dbReference>
<evidence type="ECO:0000313" key="1">
    <source>
        <dbReference type="EMBL" id="ADW17725.1"/>
    </source>
</evidence>
<dbReference type="AlphaFoldDB" id="A0A7U3YLT3"/>
<dbReference type="Proteomes" id="UP000006365">
    <property type="component" value="Chromosome"/>
</dbReference>
<dbReference type="InterPro" id="IPR007454">
    <property type="entry name" value="UPF0250_YbeD-like"/>
</dbReference>
<dbReference type="InterPro" id="IPR027471">
    <property type="entry name" value="YbeD-like_sf"/>
</dbReference>
<reference evidence="1 2" key="1">
    <citation type="journal article" date="2011" name="Stand. Genomic Sci.">
        <title>Complete genome sequence of Desulfobulbus propionicus type strain (1pr3).</title>
        <authorList>
            <person name="Pagani I."/>
            <person name="Lapidus A."/>
            <person name="Nolan M."/>
            <person name="Lucas S."/>
            <person name="Hammon N."/>
            <person name="Deshpande S."/>
            <person name="Cheng J.F."/>
            <person name="Chertkov O."/>
            <person name="Davenport K."/>
            <person name="Tapia R."/>
            <person name="Han C."/>
            <person name="Goodwin L."/>
            <person name="Pitluck S."/>
            <person name="Liolios K."/>
            <person name="Mavromatis K."/>
            <person name="Ivanova N."/>
            <person name="Mikhailova N."/>
            <person name="Pati A."/>
            <person name="Chen A."/>
            <person name="Palaniappan K."/>
            <person name="Land M."/>
            <person name="Hauser L."/>
            <person name="Chang Y.J."/>
            <person name="Jeffries C.D."/>
            <person name="Detter J.C."/>
            <person name="Brambilla E."/>
            <person name="Kannan K.P."/>
            <person name="Djao O.D."/>
            <person name="Rohde M."/>
            <person name="Pukall R."/>
            <person name="Spring S."/>
            <person name="Goker M."/>
            <person name="Sikorski J."/>
            <person name="Woyke T."/>
            <person name="Bristow J."/>
            <person name="Eisen J.A."/>
            <person name="Markowitz V."/>
            <person name="Hugenholtz P."/>
            <person name="Kyrpides N.C."/>
            <person name="Klenk H.P."/>
        </authorList>
    </citation>
    <scope>NUCLEOTIDE SEQUENCE [LARGE SCALE GENOMIC DNA]</scope>
    <source>
        <strain evidence="2">ATCC 33891 / DSM 2032 / 1pr3</strain>
    </source>
</reference>
<keyword evidence="2" id="KW-1185">Reference proteome</keyword>
<sequence>MQNVSGCKPDIQYPCRWQYRLIGEDRAAIMAAIHASVDVTTCVIAEGNVSSGGRYLSINLEITVGDEAERLRLYQCFAGHPAIRVVL</sequence>
<dbReference type="Gene3D" id="3.30.70.260">
    <property type="match status" value="1"/>
</dbReference>
<protein>
    <submittedName>
        <fullName evidence="1">Cytoplasmic protein</fullName>
    </submittedName>
</protein>
<dbReference type="EMBL" id="CP002364">
    <property type="protein sequence ID" value="ADW17725.1"/>
    <property type="molecule type" value="Genomic_DNA"/>
</dbReference>